<reference evidence="1" key="1">
    <citation type="journal article" date="2012" name="Nature">
        <title>The oyster genome reveals stress adaptation and complexity of shell formation.</title>
        <authorList>
            <person name="Zhang G."/>
            <person name="Fang X."/>
            <person name="Guo X."/>
            <person name="Li L."/>
            <person name="Luo R."/>
            <person name="Xu F."/>
            <person name="Yang P."/>
            <person name="Zhang L."/>
            <person name="Wang X."/>
            <person name="Qi H."/>
            <person name="Xiong Z."/>
            <person name="Que H."/>
            <person name="Xie Y."/>
            <person name="Holland P.W."/>
            <person name="Paps J."/>
            <person name="Zhu Y."/>
            <person name="Wu F."/>
            <person name="Chen Y."/>
            <person name="Wang J."/>
            <person name="Peng C."/>
            <person name="Meng J."/>
            <person name="Yang L."/>
            <person name="Liu J."/>
            <person name="Wen B."/>
            <person name="Zhang N."/>
            <person name="Huang Z."/>
            <person name="Zhu Q."/>
            <person name="Feng Y."/>
            <person name="Mount A."/>
            <person name="Hedgecock D."/>
            <person name="Xu Z."/>
            <person name="Liu Y."/>
            <person name="Domazet-Loso T."/>
            <person name="Du Y."/>
            <person name="Sun X."/>
            <person name="Zhang S."/>
            <person name="Liu B."/>
            <person name="Cheng P."/>
            <person name="Jiang X."/>
            <person name="Li J."/>
            <person name="Fan D."/>
            <person name="Wang W."/>
            <person name="Fu W."/>
            <person name="Wang T."/>
            <person name="Wang B."/>
            <person name="Zhang J."/>
            <person name="Peng Z."/>
            <person name="Li Y."/>
            <person name="Li N."/>
            <person name="Wang J."/>
            <person name="Chen M."/>
            <person name="He Y."/>
            <person name="Tan F."/>
            <person name="Song X."/>
            <person name="Zheng Q."/>
            <person name="Huang R."/>
            <person name="Yang H."/>
            <person name="Du X."/>
            <person name="Chen L."/>
            <person name="Yang M."/>
            <person name="Gaffney P.M."/>
            <person name="Wang S."/>
            <person name="Luo L."/>
            <person name="She Z."/>
            <person name="Ming Y."/>
            <person name="Huang W."/>
            <person name="Zhang S."/>
            <person name="Huang B."/>
            <person name="Zhang Y."/>
            <person name="Qu T."/>
            <person name="Ni P."/>
            <person name="Miao G."/>
            <person name="Wang J."/>
            <person name="Wang Q."/>
            <person name="Steinberg C.E."/>
            <person name="Wang H."/>
            <person name="Li N."/>
            <person name="Qian L."/>
            <person name="Zhang G."/>
            <person name="Li Y."/>
            <person name="Yang H."/>
            <person name="Liu X."/>
            <person name="Wang J."/>
            <person name="Yin Y."/>
            <person name="Wang J."/>
        </authorList>
    </citation>
    <scope>NUCLEOTIDE SEQUENCE [LARGE SCALE GENOMIC DNA]</scope>
    <source>
        <strain evidence="1">05x7-T-G4-1.051#20</strain>
    </source>
</reference>
<proteinExistence type="predicted"/>
<evidence type="ECO:0000313" key="1">
    <source>
        <dbReference type="EMBL" id="EKC26222.1"/>
    </source>
</evidence>
<name>K1PPT2_MAGGI</name>
<dbReference type="InParanoid" id="K1PPT2"/>
<gene>
    <name evidence="1" type="ORF">CGI_10011778</name>
</gene>
<dbReference type="HOGENOM" id="CLU_2796446_0_0_1"/>
<dbReference type="EMBL" id="JH818362">
    <property type="protein sequence ID" value="EKC26222.1"/>
    <property type="molecule type" value="Genomic_DNA"/>
</dbReference>
<sequence length="68" mass="7141">MRLCCKRASLTGMAGKSVTGILEKRGPGEGDGRSKGGNLKLRKGFCGDCRWGTCPLSMLPELGVDGAR</sequence>
<organism evidence="1">
    <name type="scientific">Magallana gigas</name>
    <name type="common">Pacific oyster</name>
    <name type="synonym">Crassostrea gigas</name>
    <dbReference type="NCBI Taxonomy" id="29159"/>
    <lineage>
        <taxon>Eukaryota</taxon>
        <taxon>Metazoa</taxon>
        <taxon>Spiralia</taxon>
        <taxon>Lophotrochozoa</taxon>
        <taxon>Mollusca</taxon>
        <taxon>Bivalvia</taxon>
        <taxon>Autobranchia</taxon>
        <taxon>Pteriomorphia</taxon>
        <taxon>Ostreida</taxon>
        <taxon>Ostreoidea</taxon>
        <taxon>Ostreidae</taxon>
        <taxon>Magallana</taxon>
    </lineage>
</organism>
<accession>K1PPT2</accession>
<protein>
    <submittedName>
        <fullName evidence="1">Uncharacterized protein</fullName>
    </submittedName>
</protein>
<dbReference type="AlphaFoldDB" id="K1PPT2"/>